<protein>
    <submittedName>
        <fullName evidence="3">DUF2312 domain-containing protein</fullName>
    </submittedName>
</protein>
<evidence type="ECO:0000256" key="1">
    <source>
        <dbReference type="SAM" id="Coils"/>
    </source>
</evidence>
<dbReference type="EMBL" id="CP054719">
    <property type="protein sequence ID" value="QOL20311.1"/>
    <property type="molecule type" value="Genomic_DNA"/>
</dbReference>
<evidence type="ECO:0000259" key="2">
    <source>
        <dbReference type="Pfam" id="PF10073"/>
    </source>
</evidence>
<sequence length="87" mass="10161">MITTNDTKLHLKNLIERIEKLEQEKANMAEHIRDVFGEAKSSGFDTKVMRQILKIRRMDTQEVQEQEELLDIYRAALGMIPDDEADN</sequence>
<dbReference type="AlphaFoldDB" id="A0A7L9RUT6"/>
<dbReference type="NCBIfam" id="NF010247">
    <property type="entry name" value="PRK13694.1"/>
    <property type="match status" value="1"/>
</dbReference>
<dbReference type="Pfam" id="PF10073">
    <property type="entry name" value="GapR_DNA-bd"/>
    <property type="match status" value="1"/>
</dbReference>
<dbReference type="GO" id="GO:0003677">
    <property type="term" value="F:DNA binding"/>
    <property type="evidence" value="ECO:0007669"/>
    <property type="project" value="InterPro"/>
</dbReference>
<gene>
    <name evidence="3" type="ORF">CPBP_01100</name>
</gene>
<dbReference type="RefSeq" id="WP_350331862.1">
    <property type="nucleotide sequence ID" value="NZ_CP054719.1"/>
</dbReference>
<proteinExistence type="predicted"/>
<evidence type="ECO:0000313" key="4">
    <source>
        <dbReference type="Proteomes" id="UP000594001"/>
    </source>
</evidence>
<organism evidence="3 4">
    <name type="scientific">Candidatus Bodocaedibacter vickermanii</name>
    <dbReference type="NCBI Taxonomy" id="2741701"/>
    <lineage>
        <taxon>Bacteria</taxon>
        <taxon>Pseudomonadati</taxon>
        <taxon>Pseudomonadota</taxon>
        <taxon>Alphaproteobacteria</taxon>
        <taxon>Holosporales</taxon>
        <taxon>Candidatus Paracaedibacteraceae</taxon>
        <taxon>Candidatus Bodocaedibacter</taxon>
    </lineage>
</organism>
<dbReference type="KEGG" id="pbal:CPBP_01100"/>
<feature type="coiled-coil region" evidence="1">
    <location>
        <begin position="4"/>
        <end position="38"/>
    </location>
</feature>
<accession>A0A7L9RUT6</accession>
<reference evidence="3 4" key="1">
    <citation type="submission" date="2020-06" db="EMBL/GenBank/DDBJ databases">
        <title>The endosymbiont of the kinetoplastid Bodo saltans is a Paracaedibacter-like alpha-proteobacterium possessing a putative toxin-antitoxin system.</title>
        <authorList>
            <person name="Midha S."/>
            <person name="Rigden D.J."/>
            <person name="Siozios S."/>
            <person name="Hurst G.D.D."/>
            <person name="Jackson A.P."/>
        </authorList>
    </citation>
    <scope>NUCLEOTIDE SEQUENCE [LARGE SCALE GENOMIC DNA]</scope>
    <source>
        <strain evidence="3">Lake Konstanz</strain>
    </source>
</reference>
<dbReference type="InterPro" id="IPR046367">
    <property type="entry name" value="GapR-like_DNA-bd"/>
</dbReference>
<feature type="domain" description="GapR-like DNA-binding" evidence="2">
    <location>
        <begin position="10"/>
        <end position="78"/>
    </location>
</feature>
<dbReference type="Proteomes" id="UP000594001">
    <property type="component" value="Chromosome"/>
</dbReference>
<evidence type="ECO:0000313" key="3">
    <source>
        <dbReference type="EMBL" id="QOL20311.1"/>
    </source>
</evidence>
<keyword evidence="4" id="KW-1185">Reference proteome</keyword>
<keyword evidence="1" id="KW-0175">Coiled coil</keyword>
<name>A0A7L9RUT6_9PROT</name>